<keyword evidence="2" id="KW-0732">Signal</keyword>
<name>A0A0D3KXL0_EMIH1</name>
<dbReference type="HOGENOM" id="CLU_724481_0_0_1"/>
<evidence type="ECO:0000256" key="1">
    <source>
        <dbReference type="SAM" id="MobiDB-lite"/>
    </source>
</evidence>
<dbReference type="KEGG" id="ehx:EMIHUDRAFT_222578"/>
<dbReference type="AlphaFoldDB" id="A0A0D3KXL0"/>
<feature type="region of interest" description="Disordered" evidence="1">
    <location>
        <begin position="353"/>
        <end position="382"/>
    </location>
</feature>
<dbReference type="GeneID" id="17285765"/>
<keyword evidence="4" id="KW-1185">Reference proteome</keyword>
<accession>A0A0D3KXL0</accession>
<evidence type="ECO:0000313" key="3">
    <source>
        <dbReference type="EnsemblProtists" id="EOD40495"/>
    </source>
</evidence>
<sequence length="382" mass="39142">MSIVLLGALLGSPPSPPAQAAKGAGGRAGVTGSLLSPGVTGSFVSPGRLTSSVGACKFKKGSSGQVSSGYEYVIDEFWGLSGVDRCKAKCTNNSLCLGIQTTALRERAKIRCVLYDALPDATLRIDSFGCWARQMPPQTLQAKLERVRQLATAQLLALPAKLMGAHRRVREAEIALYKADLLPAWLPNWASRLQLAAGALTAAEQEVMAVEAQLAGKAEAVVAAAAAASQPLPKLPPAPAPAVPLGSIADPIAAFDAKRAVLAVAMVATALATAEEAAAEKALLAAEAKAAASSPPSVALEIEVAKALGRERAAGVAALAAEAAFMTAEAAVNAALPTYEVALKFRSENSNAFSHGDQKMSTSEAPPEAGRCTPATQLQLSN</sequence>
<feature type="compositionally biased region" description="Polar residues" evidence="1">
    <location>
        <begin position="353"/>
        <end position="364"/>
    </location>
</feature>
<proteinExistence type="predicted"/>
<dbReference type="PaxDb" id="2903-EOD40495"/>
<dbReference type="Proteomes" id="UP000013827">
    <property type="component" value="Unassembled WGS sequence"/>
</dbReference>
<evidence type="ECO:0000256" key="2">
    <source>
        <dbReference type="SAM" id="SignalP"/>
    </source>
</evidence>
<reference evidence="3" key="2">
    <citation type="submission" date="2024-10" db="UniProtKB">
        <authorList>
            <consortium name="EnsemblProtists"/>
        </authorList>
    </citation>
    <scope>IDENTIFICATION</scope>
</reference>
<feature type="signal peptide" evidence="2">
    <location>
        <begin position="1"/>
        <end position="20"/>
    </location>
</feature>
<protein>
    <recommendedName>
        <fullName evidence="5">Apple domain-containing protein</fullName>
    </recommendedName>
</protein>
<dbReference type="RefSeq" id="XP_005792924.1">
    <property type="nucleotide sequence ID" value="XM_005792867.1"/>
</dbReference>
<evidence type="ECO:0000313" key="4">
    <source>
        <dbReference type="Proteomes" id="UP000013827"/>
    </source>
</evidence>
<organism evidence="3 4">
    <name type="scientific">Emiliania huxleyi (strain CCMP1516)</name>
    <dbReference type="NCBI Taxonomy" id="280463"/>
    <lineage>
        <taxon>Eukaryota</taxon>
        <taxon>Haptista</taxon>
        <taxon>Haptophyta</taxon>
        <taxon>Prymnesiophyceae</taxon>
        <taxon>Isochrysidales</taxon>
        <taxon>Noelaerhabdaceae</taxon>
        <taxon>Emiliania</taxon>
    </lineage>
</organism>
<feature type="chain" id="PRO_5044244432" description="Apple domain-containing protein" evidence="2">
    <location>
        <begin position="21"/>
        <end position="382"/>
    </location>
</feature>
<dbReference type="EnsemblProtists" id="EOD40495">
    <property type="protein sequence ID" value="EOD40495"/>
    <property type="gene ID" value="EMIHUDRAFT_222578"/>
</dbReference>
<reference evidence="4" key="1">
    <citation type="journal article" date="2013" name="Nature">
        <title>Pan genome of the phytoplankton Emiliania underpins its global distribution.</title>
        <authorList>
            <person name="Read B.A."/>
            <person name="Kegel J."/>
            <person name="Klute M.J."/>
            <person name="Kuo A."/>
            <person name="Lefebvre S.C."/>
            <person name="Maumus F."/>
            <person name="Mayer C."/>
            <person name="Miller J."/>
            <person name="Monier A."/>
            <person name="Salamov A."/>
            <person name="Young J."/>
            <person name="Aguilar M."/>
            <person name="Claverie J.M."/>
            <person name="Frickenhaus S."/>
            <person name="Gonzalez K."/>
            <person name="Herman E.K."/>
            <person name="Lin Y.C."/>
            <person name="Napier J."/>
            <person name="Ogata H."/>
            <person name="Sarno A.F."/>
            <person name="Shmutz J."/>
            <person name="Schroeder D."/>
            <person name="de Vargas C."/>
            <person name="Verret F."/>
            <person name="von Dassow P."/>
            <person name="Valentin K."/>
            <person name="Van de Peer Y."/>
            <person name="Wheeler G."/>
            <person name="Dacks J.B."/>
            <person name="Delwiche C.F."/>
            <person name="Dyhrman S.T."/>
            <person name="Glockner G."/>
            <person name="John U."/>
            <person name="Richards T."/>
            <person name="Worden A.Z."/>
            <person name="Zhang X."/>
            <person name="Grigoriev I.V."/>
            <person name="Allen A.E."/>
            <person name="Bidle K."/>
            <person name="Borodovsky M."/>
            <person name="Bowler C."/>
            <person name="Brownlee C."/>
            <person name="Cock J.M."/>
            <person name="Elias M."/>
            <person name="Gladyshev V.N."/>
            <person name="Groth M."/>
            <person name="Guda C."/>
            <person name="Hadaegh A."/>
            <person name="Iglesias-Rodriguez M.D."/>
            <person name="Jenkins J."/>
            <person name="Jones B.M."/>
            <person name="Lawson T."/>
            <person name="Leese F."/>
            <person name="Lindquist E."/>
            <person name="Lobanov A."/>
            <person name="Lomsadze A."/>
            <person name="Malik S.B."/>
            <person name="Marsh M.E."/>
            <person name="Mackinder L."/>
            <person name="Mock T."/>
            <person name="Mueller-Roeber B."/>
            <person name="Pagarete A."/>
            <person name="Parker M."/>
            <person name="Probert I."/>
            <person name="Quesneville H."/>
            <person name="Raines C."/>
            <person name="Rensing S.A."/>
            <person name="Riano-Pachon D.M."/>
            <person name="Richier S."/>
            <person name="Rokitta S."/>
            <person name="Shiraiwa Y."/>
            <person name="Soanes D.M."/>
            <person name="van der Giezen M."/>
            <person name="Wahlund T.M."/>
            <person name="Williams B."/>
            <person name="Wilson W."/>
            <person name="Wolfe G."/>
            <person name="Wurch L.L."/>
        </authorList>
    </citation>
    <scope>NUCLEOTIDE SEQUENCE</scope>
</reference>
<evidence type="ECO:0008006" key="5">
    <source>
        <dbReference type="Google" id="ProtNLM"/>
    </source>
</evidence>